<dbReference type="GO" id="GO:0005737">
    <property type="term" value="C:cytoplasm"/>
    <property type="evidence" value="ECO:0000318"/>
    <property type="project" value="GO_Central"/>
</dbReference>
<dbReference type="InterPro" id="IPR006553">
    <property type="entry name" value="Leu-rich_rpt_Cys-con_subtyp"/>
</dbReference>
<accession>A0A1S4A020</accession>
<dbReference type="OrthoDB" id="6066220at2759"/>
<proteinExistence type="predicted"/>
<organism evidence="1">
    <name type="scientific">Nicotiana tabacum</name>
    <name type="common">Common tobacco</name>
    <dbReference type="NCBI Taxonomy" id="4097"/>
    <lineage>
        <taxon>Eukaryota</taxon>
        <taxon>Viridiplantae</taxon>
        <taxon>Streptophyta</taxon>
        <taxon>Embryophyta</taxon>
        <taxon>Tracheophyta</taxon>
        <taxon>Spermatophyta</taxon>
        <taxon>Magnoliopsida</taxon>
        <taxon>eudicotyledons</taxon>
        <taxon>Gunneridae</taxon>
        <taxon>Pentapetalae</taxon>
        <taxon>asterids</taxon>
        <taxon>lamiids</taxon>
        <taxon>Solanales</taxon>
        <taxon>Solanaceae</taxon>
        <taxon>Nicotianoideae</taxon>
        <taxon>Nicotianeae</taxon>
        <taxon>Nicotiana</taxon>
    </lineage>
</organism>
<protein>
    <submittedName>
        <fullName evidence="1">F-box/LRR-repeat protein 3</fullName>
    </submittedName>
</protein>
<dbReference type="InterPro" id="IPR032675">
    <property type="entry name" value="LRR_dom_sf"/>
</dbReference>
<dbReference type="SUPFAM" id="SSF52047">
    <property type="entry name" value="RNI-like"/>
    <property type="match status" value="2"/>
</dbReference>
<dbReference type="AlphaFoldDB" id="A0A1S4A020"/>
<dbReference type="OMA" id="ICPKLEL"/>
<evidence type="ECO:0000313" key="1">
    <source>
        <dbReference type="RefSeq" id="XP_016470042.1"/>
    </source>
</evidence>
<dbReference type="PaxDb" id="4097-A0A1S4A020"/>
<name>A0A1S4A020_TOBAC</name>
<dbReference type="KEGG" id="nta:107792346"/>
<dbReference type="PANTHER" id="PTHR13318">
    <property type="entry name" value="PARTNER OF PAIRED, ISOFORM B-RELATED"/>
    <property type="match status" value="1"/>
</dbReference>
<feature type="non-terminal residue" evidence="1">
    <location>
        <position position="537"/>
    </location>
</feature>
<gene>
    <name evidence="1" type="primary">LOC107792346</name>
</gene>
<dbReference type="SMR" id="A0A1S4A020"/>
<dbReference type="Gene3D" id="3.80.10.10">
    <property type="entry name" value="Ribonuclease Inhibitor"/>
    <property type="match status" value="3"/>
</dbReference>
<reference evidence="1" key="1">
    <citation type="submission" date="2025-08" db="UniProtKB">
        <authorList>
            <consortium name="RefSeq"/>
        </authorList>
    </citation>
    <scope>IDENTIFICATION</scope>
</reference>
<sequence>MFNRLHHPFDLESFSLVCKRFLALTNRLRRHLSLLDSTLLINGTISKLIHRFSHIISIDLSNFQGDLDLVVLDLANSVSSYTSNIEQLDISNQKQLPVTGLKELGRKLKAQSFPFLEEFDCSYSSTDLNPYPEHINPSDLAVTDSGIEVLSVNLRNLRRINVSRIELITDKSLVALSKNCLNLQGIDVVDCPLITSKGVHSILRSCTALSWISVSEIHFPRSRSGFERLASCRRALQTLNVTSSMISDEFLLLMAKSSLPLSRLSICWCINFTLSGISLLLCAYQSLKYLSLVQVDFLSDESMNDLSKYLQILVTIDVSGCKRLTISTFFTLARNCPLLEAINMGSTDLGTKDSFHNGVKNPRIRSVNLRYNWYLDDGTLTKVALMCPNMEILDVSTCLSLTEAGIASVLEVCNQIRNLQFESCPLIKHIGEGAELPNVEVVSAATSAINDEGLALIGSRCSRLLKLNLTFCEGVTADGIQAMVTNCRSLRGIQLKMCPQKITIAETGEFPYVLHGDELLSIFVARQLKMAKFCYCE</sequence>
<dbReference type="PANTHER" id="PTHR13318:SF106">
    <property type="entry name" value="F-BOX_LRR-REPEAT PROTEIN 2"/>
    <property type="match status" value="1"/>
</dbReference>
<dbReference type="SMART" id="SM00367">
    <property type="entry name" value="LRR_CC"/>
    <property type="match status" value="8"/>
</dbReference>
<dbReference type="RefSeq" id="XP_016470042.1">
    <property type="nucleotide sequence ID" value="XM_016614556.1"/>
</dbReference>